<organism evidence="3 4">
    <name type="scientific">Herbaspirillum robiniae</name>
    <dbReference type="NCBI Taxonomy" id="2014887"/>
    <lineage>
        <taxon>Bacteria</taxon>
        <taxon>Pseudomonadati</taxon>
        <taxon>Pseudomonadota</taxon>
        <taxon>Betaproteobacteria</taxon>
        <taxon>Burkholderiales</taxon>
        <taxon>Oxalobacteraceae</taxon>
        <taxon>Herbaspirillum</taxon>
    </lineage>
</organism>
<dbReference type="Proteomes" id="UP000536746">
    <property type="component" value="Unassembled WGS sequence"/>
</dbReference>
<reference evidence="3 4" key="1">
    <citation type="submission" date="2017-06" db="EMBL/GenBank/DDBJ databases">
        <title>Herbaspirillum phytohormonus sp. nov., isolated from the root nodule of Robinia pseudoacacia in lead-zinc mine.</title>
        <authorList>
            <person name="Fan M."/>
            <person name="Lin Y."/>
        </authorList>
    </citation>
    <scope>NUCLEOTIDE SEQUENCE [LARGE SCALE GENOMIC DNA]</scope>
    <source>
        <strain evidence="3 4">HZ10</strain>
    </source>
</reference>
<dbReference type="InterPro" id="IPR035919">
    <property type="entry name" value="EAL_sf"/>
</dbReference>
<evidence type="ECO:0000313" key="3">
    <source>
        <dbReference type="EMBL" id="OWY30215.1"/>
    </source>
</evidence>
<name>A0A246WTI6_9BURK</name>
<protein>
    <submittedName>
        <fullName evidence="3">Diguanylate phosphodiesterase</fullName>
    </submittedName>
    <submittedName>
        <fullName evidence="2">EAL domain-containing protein</fullName>
    </submittedName>
</protein>
<dbReference type="EMBL" id="JABFMT010000012">
    <property type="protein sequence ID" value="NUU02535.1"/>
    <property type="molecule type" value="Genomic_DNA"/>
</dbReference>
<dbReference type="Pfam" id="PF00563">
    <property type="entry name" value="EAL"/>
    <property type="match status" value="1"/>
</dbReference>
<evidence type="ECO:0000259" key="1">
    <source>
        <dbReference type="PROSITE" id="PS50883"/>
    </source>
</evidence>
<evidence type="ECO:0000313" key="4">
    <source>
        <dbReference type="Proteomes" id="UP000197596"/>
    </source>
</evidence>
<evidence type="ECO:0000313" key="5">
    <source>
        <dbReference type="Proteomes" id="UP000536746"/>
    </source>
</evidence>
<reference evidence="2 5" key="2">
    <citation type="journal article" date="2020" name="Front. Plant Sci.">
        <title>Isolation of Rhizosphere Bacteria That Improve Quality and Water Stress Tolerance in Greenhouse Ornamentals.</title>
        <authorList>
            <person name="Nordstedt N.P."/>
            <person name="Jones M.L."/>
        </authorList>
    </citation>
    <scope>NUCLEOTIDE SEQUENCE [LARGE SCALE GENOMIC DNA]</scope>
    <source>
        <strain evidence="2 5">C6C2</strain>
    </source>
</reference>
<dbReference type="EMBL" id="NJGU01000003">
    <property type="protein sequence ID" value="OWY30215.1"/>
    <property type="molecule type" value="Genomic_DNA"/>
</dbReference>
<feature type="domain" description="EAL" evidence="1">
    <location>
        <begin position="27"/>
        <end position="284"/>
    </location>
</feature>
<evidence type="ECO:0000313" key="2">
    <source>
        <dbReference type="EMBL" id="NUU02535.1"/>
    </source>
</evidence>
<keyword evidence="5" id="KW-1185">Reference proteome</keyword>
<dbReference type="OrthoDB" id="8773663at2"/>
<dbReference type="PROSITE" id="PS50883">
    <property type="entry name" value="EAL"/>
    <property type="match status" value="1"/>
</dbReference>
<dbReference type="InterPro" id="IPR001633">
    <property type="entry name" value="EAL_dom"/>
</dbReference>
<gene>
    <name evidence="3" type="ORF">CEJ42_06300</name>
    <name evidence="2" type="ORF">HNO84_13085</name>
</gene>
<comment type="caution">
    <text evidence="3">The sequence shown here is derived from an EMBL/GenBank/DDBJ whole genome shotgun (WGS) entry which is preliminary data.</text>
</comment>
<accession>A0A246WTI6</accession>
<sequence>MAYQALDAYLERLNGSIGNAGAAHSSSKVWLDEQGRAIGRFFNTSLTSAFQPVRSFGDGSVIANEAFARSYSEIDDGLHLWKLLDQAASDDESVELDRLCRMLHAINYYRQAGAFAPGQAPELHLSVHARLLAAVNNNHGVAYRRILSALELPHERIVLQLPVVTPNQRWLLNYVLDNYRRNGFRLGVSANSPLEALGLLDKVRPDLIKVDARELADPDSVALLLLRAGEQGVRVFFKRVESREVFDKLEQYGSALAQPIYAQGYLWDTPAAALPGAAASGSQAAA</sequence>
<dbReference type="SUPFAM" id="SSF141868">
    <property type="entry name" value="EAL domain-like"/>
    <property type="match status" value="1"/>
</dbReference>
<dbReference type="AlphaFoldDB" id="A0A246WTI6"/>
<dbReference type="Proteomes" id="UP000197596">
    <property type="component" value="Unassembled WGS sequence"/>
</dbReference>
<dbReference type="RefSeq" id="WP_079214291.1">
    <property type="nucleotide sequence ID" value="NZ_CP018845.1"/>
</dbReference>
<proteinExistence type="predicted"/>
<dbReference type="Gene3D" id="3.20.20.450">
    <property type="entry name" value="EAL domain"/>
    <property type="match status" value="1"/>
</dbReference>